<dbReference type="CDD" id="cd02799">
    <property type="entry name" value="tRNA_bind_EMAP-II_like"/>
    <property type="match status" value="1"/>
</dbReference>
<dbReference type="SUPFAM" id="SSF47323">
    <property type="entry name" value="Anticodon-binding domain of a subclass of class I aminoacyl-tRNA synthetases"/>
    <property type="match status" value="1"/>
</dbReference>
<keyword evidence="9 14" id="KW-0694">RNA-binding</keyword>
<evidence type="ECO:0000259" key="17">
    <source>
        <dbReference type="PROSITE" id="PS50886"/>
    </source>
</evidence>
<dbReference type="Gene3D" id="2.20.28.20">
    <property type="entry name" value="Methionyl-tRNA synthetase, Zn-domain"/>
    <property type="match status" value="1"/>
</dbReference>
<reference evidence="18 19" key="1">
    <citation type="journal article" date="2018" name="Cell">
        <title>The Chara Genome: Secondary Complexity and Implications for Plant Terrestrialization.</title>
        <authorList>
            <person name="Nishiyama T."/>
            <person name="Sakayama H."/>
            <person name="Vries J.D."/>
            <person name="Buschmann H."/>
            <person name="Saint-Marcoux D."/>
            <person name="Ullrich K.K."/>
            <person name="Haas F.B."/>
            <person name="Vanderstraeten L."/>
            <person name="Becker D."/>
            <person name="Lang D."/>
            <person name="Vosolsobe S."/>
            <person name="Rombauts S."/>
            <person name="Wilhelmsson P.K.I."/>
            <person name="Janitza P."/>
            <person name="Kern R."/>
            <person name="Heyl A."/>
            <person name="Rumpler F."/>
            <person name="Villalobos L.I.A.C."/>
            <person name="Clay J.M."/>
            <person name="Skokan R."/>
            <person name="Toyoda A."/>
            <person name="Suzuki Y."/>
            <person name="Kagoshima H."/>
            <person name="Schijlen E."/>
            <person name="Tajeshwar N."/>
            <person name="Catarino B."/>
            <person name="Hetherington A.J."/>
            <person name="Saltykova A."/>
            <person name="Bonnot C."/>
            <person name="Breuninger H."/>
            <person name="Symeonidi A."/>
            <person name="Radhakrishnan G.V."/>
            <person name="Van Nieuwerburgh F."/>
            <person name="Deforce D."/>
            <person name="Chang C."/>
            <person name="Karol K.G."/>
            <person name="Hedrich R."/>
            <person name="Ulvskov P."/>
            <person name="Glockner G."/>
            <person name="Delwiche C.F."/>
            <person name="Petrasek J."/>
            <person name="Van de Peer Y."/>
            <person name="Friml J."/>
            <person name="Beilby M."/>
            <person name="Dolan L."/>
            <person name="Kohara Y."/>
            <person name="Sugano S."/>
            <person name="Fujiyama A."/>
            <person name="Delaux P.-M."/>
            <person name="Quint M."/>
            <person name="TheiBen G."/>
            <person name="Hagemann M."/>
            <person name="Harholt J."/>
            <person name="Dunand C."/>
            <person name="Zachgo S."/>
            <person name="Langdale J."/>
            <person name="Maumus F."/>
            <person name="Straeten D.V.D."/>
            <person name="Gould S.B."/>
            <person name="Rensing S.A."/>
        </authorList>
    </citation>
    <scope>NUCLEOTIDE SEQUENCE [LARGE SCALE GENOMIC DNA]</scope>
    <source>
        <strain evidence="18 19">S276</strain>
    </source>
</reference>
<keyword evidence="19" id="KW-1185">Reference proteome</keyword>
<evidence type="ECO:0000256" key="4">
    <source>
        <dbReference type="ARBA" id="ARBA00022490"/>
    </source>
</evidence>
<feature type="domain" description="TRNA-binding" evidence="17">
    <location>
        <begin position="627"/>
        <end position="730"/>
    </location>
</feature>
<evidence type="ECO:0000256" key="14">
    <source>
        <dbReference type="PROSITE-ProRule" id="PRU00209"/>
    </source>
</evidence>
<dbReference type="PROSITE" id="PS00178">
    <property type="entry name" value="AA_TRNA_LIGASE_I"/>
    <property type="match status" value="1"/>
</dbReference>
<dbReference type="InterPro" id="IPR023458">
    <property type="entry name" value="Met-tRNA_ligase_1"/>
</dbReference>
<evidence type="ECO:0000256" key="1">
    <source>
        <dbReference type="ARBA" id="ARBA00004496"/>
    </source>
</evidence>
<dbReference type="PROSITE" id="PS50886">
    <property type="entry name" value="TRBD"/>
    <property type="match status" value="1"/>
</dbReference>
<dbReference type="GO" id="GO:0048608">
    <property type="term" value="P:reproductive structure development"/>
    <property type="evidence" value="ECO:0007669"/>
    <property type="project" value="UniProtKB-ARBA"/>
</dbReference>
<dbReference type="InterPro" id="IPR033911">
    <property type="entry name" value="MetRS_core"/>
</dbReference>
<dbReference type="GO" id="GO:0006431">
    <property type="term" value="P:methionyl-tRNA aminoacylation"/>
    <property type="evidence" value="ECO:0007669"/>
    <property type="project" value="InterPro"/>
</dbReference>
<dbReference type="Gene3D" id="1.10.730.10">
    <property type="entry name" value="Isoleucyl-tRNA Synthetase, Domain 1"/>
    <property type="match status" value="1"/>
</dbReference>
<dbReference type="GO" id="GO:0000049">
    <property type="term" value="F:tRNA binding"/>
    <property type="evidence" value="ECO:0007669"/>
    <property type="project" value="UniProtKB-UniRule"/>
</dbReference>
<comment type="caution">
    <text evidence="18">The sequence shown here is derived from an EMBL/GenBank/DDBJ whole genome shotgun (WGS) entry which is preliminary data.</text>
</comment>
<evidence type="ECO:0000313" key="18">
    <source>
        <dbReference type="EMBL" id="GBG92400.1"/>
    </source>
</evidence>
<dbReference type="InterPro" id="IPR014729">
    <property type="entry name" value="Rossmann-like_a/b/a_fold"/>
</dbReference>
<dbReference type="CDD" id="cd07957">
    <property type="entry name" value="Anticodon_Ia_Met"/>
    <property type="match status" value="1"/>
</dbReference>
<dbReference type="GO" id="GO:0005829">
    <property type="term" value="C:cytosol"/>
    <property type="evidence" value="ECO:0007669"/>
    <property type="project" value="TreeGrafter"/>
</dbReference>
<keyword evidence="8 15" id="KW-0067">ATP-binding</keyword>
<dbReference type="CDD" id="cd00814">
    <property type="entry name" value="MetRS_core"/>
    <property type="match status" value="1"/>
</dbReference>
<dbReference type="Proteomes" id="UP000265515">
    <property type="component" value="Unassembled WGS sequence"/>
</dbReference>
<dbReference type="InterPro" id="IPR009080">
    <property type="entry name" value="tRNAsynth_Ia_anticodon-bd"/>
</dbReference>
<evidence type="ECO:0000256" key="16">
    <source>
        <dbReference type="SAM" id="MobiDB-lite"/>
    </source>
</evidence>
<name>A0A388MCV7_CHABU</name>
<dbReference type="SUPFAM" id="SSF52374">
    <property type="entry name" value="Nucleotidylyl transferase"/>
    <property type="match status" value="1"/>
</dbReference>
<dbReference type="AlphaFoldDB" id="A0A388MCV7"/>
<proteinExistence type="inferred from homology"/>
<dbReference type="FunFam" id="1.10.730.10:FF:000024">
    <property type="entry name" value="Methionine--tRNA ligase cytoplasmic"/>
    <property type="match status" value="1"/>
</dbReference>
<keyword evidence="11 15" id="KW-0030">Aminoacyl-tRNA synthetase</keyword>
<dbReference type="SUPFAM" id="SSF50249">
    <property type="entry name" value="Nucleic acid-binding proteins"/>
    <property type="match status" value="1"/>
</dbReference>
<evidence type="ECO:0000256" key="8">
    <source>
        <dbReference type="ARBA" id="ARBA00022840"/>
    </source>
</evidence>
<dbReference type="Pfam" id="PF09334">
    <property type="entry name" value="tRNA-synt_1g"/>
    <property type="match status" value="2"/>
</dbReference>
<dbReference type="EC" id="6.1.1.10" evidence="3"/>
<dbReference type="PANTHER" id="PTHR45765">
    <property type="entry name" value="METHIONINE--TRNA LIGASE"/>
    <property type="match status" value="1"/>
</dbReference>
<dbReference type="FunFam" id="2.40.50.140:FF:000047">
    <property type="entry name" value="tyrosine--tRNA ligase, cytoplasmic isoform X2"/>
    <property type="match status" value="1"/>
</dbReference>
<evidence type="ECO:0000256" key="15">
    <source>
        <dbReference type="RuleBase" id="RU363039"/>
    </source>
</evidence>
<keyword evidence="6 15" id="KW-0436">Ligase</keyword>
<dbReference type="Gene3D" id="3.40.50.620">
    <property type="entry name" value="HUPs"/>
    <property type="match status" value="2"/>
</dbReference>
<keyword evidence="4" id="KW-0963">Cytoplasm</keyword>
<evidence type="ECO:0000256" key="2">
    <source>
        <dbReference type="ARBA" id="ARBA00005594"/>
    </source>
</evidence>
<dbReference type="SUPFAM" id="SSF57770">
    <property type="entry name" value="Methionyl-tRNA synthetase (MetRS), Zn-domain"/>
    <property type="match status" value="1"/>
</dbReference>
<evidence type="ECO:0000256" key="10">
    <source>
        <dbReference type="ARBA" id="ARBA00022917"/>
    </source>
</evidence>
<evidence type="ECO:0000256" key="9">
    <source>
        <dbReference type="ARBA" id="ARBA00022884"/>
    </source>
</evidence>
<dbReference type="STRING" id="69332.A0A388MCV7"/>
<keyword evidence="10 15" id="KW-0648">Protein biosynthesis</keyword>
<comment type="subcellular location">
    <subcellularLocation>
        <location evidence="1">Cytoplasm</location>
    </subcellularLocation>
</comment>
<gene>
    <name evidence="18" type="ORF">CBR_g55333</name>
</gene>
<dbReference type="GO" id="GO:0004825">
    <property type="term" value="F:methionine-tRNA ligase activity"/>
    <property type="evidence" value="ECO:0007669"/>
    <property type="project" value="UniProtKB-EC"/>
</dbReference>
<feature type="region of interest" description="Disordered" evidence="16">
    <location>
        <begin position="591"/>
        <end position="619"/>
    </location>
</feature>
<keyword evidence="5 14" id="KW-0820">tRNA-binding</keyword>
<keyword evidence="7 15" id="KW-0547">Nucleotide-binding</keyword>
<organism evidence="18 19">
    <name type="scientific">Chara braunii</name>
    <name type="common">Braun's stonewort</name>
    <dbReference type="NCBI Taxonomy" id="69332"/>
    <lineage>
        <taxon>Eukaryota</taxon>
        <taxon>Viridiplantae</taxon>
        <taxon>Streptophyta</taxon>
        <taxon>Charophyceae</taxon>
        <taxon>Charales</taxon>
        <taxon>Characeae</taxon>
        <taxon>Chara</taxon>
    </lineage>
</organism>
<dbReference type="Gramene" id="GBG92400">
    <property type="protein sequence ID" value="GBG92400"/>
    <property type="gene ID" value="CBR_g55333"/>
</dbReference>
<evidence type="ECO:0000313" key="19">
    <source>
        <dbReference type="Proteomes" id="UP000265515"/>
    </source>
</evidence>
<dbReference type="Gene3D" id="2.40.50.140">
    <property type="entry name" value="Nucleic acid-binding proteins"/>
    <property type="match status" value="1"/>
</dbReference>
<dbReference type="InterPro" id="IPR001412">
    <property type="entry name" value="aa-tRNA-synth_I_CS"/>
</dbReference>
<dbReference type="Pfam" id="PF01588">
    <property type="entry name" value="tRNA_bind"/>
    <property type="match status" value="1"/>
</dbReference>
<dbReference type="GO" id="GO:0009791">
    <property type="term" value="P:post-embryonic development"/>
    <property type="evidence" value="ECO:0007669"/>
    <property type="project" value="UniProtKB-ARBA"/>
</dbReference>
<dbReference type="PANTHER" id="PTHR45765:SF1">
    <property type="entry name" value="METHIONINE--TRNA LIGASE, CYTOPLASMIC"/>
    <property type="match status" value="1"/>
</dbReference>
<dbReference type="EMBL" id="BFEA01001051">
    <property type="protein sequence ID" value="GBG92400.1"/>
    <property type="molecule type" value="Genomic_DNA"/>
</dbReference>
<dbReference type="GO" id="GO:0005524">
    <property type="term" value="F:ATP binding"/>
    <property type="evidence" value="ECO:0007669"/>
    <property type="project" value="UniProtKB-KW"/>
</dbReference>
<dbReference type="InterPro" id="IPR041872">
    <property type="entry name" value="Anticodon_Met"/>
</dbReference>
<evidence type="ECO:0000256" key="5">
    <source>
        <dbReference type="ARBA" id="ARBA00022555"/>
    </source>
</evidence>
<dbReference type="OMA" id="HLNTTEY"/>
<evidence type="ECO:0000256" key="3">
    <source>
        <dbReference type="ARBA" id="ARBA00012838"/>
    </source>
</evidence>
<accession>A0A388MCV7</accession>
<dbReference type="InterPro" id="IPR012340">
    <property type="entry name" value="NA-bd_OB-fold"/>
</dbReference>
<dbReference type="OrthoDB" id="5844513at2759"/>
<dbReference type="InterPro" id="IPR002547">
    <property type="entry name" value="tRNA-bd_dom"/>
</dbReference>
<dbReference type="Pfam" id="PF19303">
    <property type="entry name" value="Anticodon_3"/>
    <property type="match status" value="1"/>
</dbReference>
<dbReference type="PRINTS" id="PR01041">
    <property type="entry name" value="TRNASYNTHMET"/>
</dbReference>
<evidence type="ECO:0000256" key="11">
    <source>
        <dbReference type="ARBA" id="ARBA00023146"/>
    </source>
</evidence>
<protein>
    <recommendedName>
        <fullName evidence="3">methionine--tRNA ligase</fullName>
        <ecNumber evidence="3">6.1.1.10</ecNumber>
    </recommendedName>
    <alternativeName>
        <fullName evidence="12">Methionyl-tRNA synthetase</fullName>
    </alternativeName>
</protein>
<sequence length="790" mass="86436">MADVACSDGPSADTMENGGGVKATPRVPIPGCRNVMVTSALPYVNNVPHLGNIIGCVLSADAYARYCRRRGYNTIFMCGTDEYGTTTETKAVEEGVTPREICDKYYKIHAEIYEWFNISCDLFGRTSTAKQTEIAQSIFTTLLQEKRLIEDSMEQPFCVKCARFLADRFVEGTCPNCAYEDARGDQCDKCGKLLNPADLVNARCKVCGDKPEIRKTEHLFLDLPALKPQLEEYIKQTSEIGGWSSNALQITNSWIRDGLKPRCITRDLKWGIPVPLEKYKDKSPKDVELVQFMGKDNVPFHTVIFPCTLLGTAEEWTMMKTISVCEYLNYESGKFSKSRGVGIFGNDAKETGIPPEVWRYYLLANRPEVSDAVFLWSDLQAKVNNELLANLGNFVNRCLMFINKPAGQGYGGIVPQAVDPEKDELTAALCAKVSENVKKYVEAMEKVKLKAGLKLAMTISGDGNQYNQDSKFWELYKKNPERCATVIATAAGLVRLLATLMEPFMPTFSATVLGQLNLPSSSLSLTDADVAAVSKLWELIPAGHRIGKPEPIFAEMSNEEVTAFREKFAGNQAERVAADLAAASIADPAADAKPAAQSKKGKKNAKEGGSAKVPAKPAAAAAPAPLDVSRLDLRVGLIKKCWKHPDADSLYVEEIDVGEAQPRTVVSGLVKYVPLEEMQNRKVVVLCNLKPVAMRGIKSHAMVMAASNADHSKVELVTPPEGAAPGERINFPGFSGPEPEPMLNPKKKMFEAVQPDFRTTSDLIACYKDVPFTTSSGACRVASIVGGTIQ</sequence>
<comment type="similarity">
    <text evidence="2 15">Belongs to the class-I aminoacyl-tRNA synthetase family.</text>
</comment>
<dbReference type="FunFam" id="2.20.28.20:FF:000001">
    <property type="entry name" value="Methionine--tRNA ligase"/>
    <property type="match status" value="1"/>
</dbReference>
<comment type="catalytic activity">
    <reaction evidence="13">
        <text>tRNA(Met) + L-methionine + ATP = L-methionyl-tRNA(Met) + AMP + diphosphate</text>
        <dbReference type="Rhea" id="RHEA:13481"/>
        <dbReference type="Rhea" id="RHEA-COMP:9667"/>
        <dbReference type="Rhea" id="RHEA-COMP:9698"/>
        <dbReference type="ChEBI" id="CHEBI:30616"/>
        <dbReference type="ChEBI" id="CHEBI:33019"/>
        <dbReference type="ChEBI" id="CHEBI:57844"/>
        <dbReference type="ChEBI" id="CHEBI:78442"/>
        <dbReference type="ChEBI" id="CHEBI:78530"/>
        <dbReference type="ChEBI" id="CHEBI:456215"/>
        <dbReference type="EC" id="6.1.1.10"/>
    </reaction>
</comment>
<evidence type="ECO:0000256" key="6">
    <source>
        <dbReference type="ARBA" id="ARBA00022598"/>
    </source>
</evidence>
<dbReference type="InterPro" id="IPR015413">
    <property type="entry name" value="Methionyl/Leucyl_tRNA_Synth"/>
</dbReference>
<feature type="region of interest" description="Disordered" evidence="16">
    <location>
        <begin position="1"/>
        <end position="20"/>
    </location>
</feature>
<dbReference type="GO" id="GO:0017101">
    <property type="term" value="C:aminoacyl-tRNA synthetase multienzyme complex"/>
    <property type="evidence" value="ECO:0007669"/>
    <property type="project" value="TreeGrafter"/>
</dbReference>
<evidence type="ECO:0000256" key="12">
    <source>
        <dbReference type="ARBA" id="ARBA00030904"/>
    </source>
</evidence>
<evidence type="ECO:0000256" key="13">
    <source>
        <dbReference type="ARBA" id="ARBA00047364"/>
    </source>
</evidence>
<dbReference type="InterPro" id="IPR029038">
    <property type="entry name" value="MetRS_Zn"/>
</dbReference>
<evidence type="ECO:0000256" key="7">
    <source>
        <dbReference type="ARBA" id="ARBA00022741"/>
    </source>
</evidence>